<keyword evidence="1" id="KW-0732">Signal</keyword>
<accession>A0ABR4BX43</accession>
<organism evidence="2 3">
    <name type="scientific">Oculimacula yallundae</name>
    <dbReference type="NCBI Taxonomy" id="86028"/>
    <lineage>
        <taxon>Eukaryota</taxon>
        <taxon>Fungi</taxon>
        <taxon>Dikarya</taxon>
        <taxon>Ascomycota</taxon>
        <taxon>Pezizomycotina</taxon>
        <taxon>Leotiomycetes</taxon>
        <taxon>Helotiales</taxon>
        <taxon>Ploettnerulaceae</taxon>
        <taxon>Oculimacula</taxon>
    </lineage>
</organism>
<reference evidence="2 3" key="1">
    <citation type="journal article" date="2024" name="Commun. Biol.">
        <title>Comparative genomic analysis of thermophilic fungi reveals convergent evolutionary adaptations and gene losses.</title>
        <authorList>
            <person name="Steindorff A.S."/>
            <person name="Aguilar-Pontes M.V."/>
            <person name="Robinson A.J."/>
            <person name="Andreopoulos B."/>
            <person name="LaButti K."/>
            <person name="Kuo A."/>
            <person name="Mondo S."/>
            <person name="Riley R."/>
            <person name="Otillar R."/>
            <person name="Haridas S."/>
            <person name="Lipzen A."/>
            <person name="Grimwood J."/>
            <person name="Schmutz J."/>
            <person name="Clum A."/>
            <person name="Reid I.D."/>
            <person name="Moisan M.C."/>
            <person name="Butler G."/>
            <person name="Nguyen T.T.M."/>
            <person name="Dewar K."/>
            <person name="Conant G."/>
            <person name="Drula E."/>
            <person name="Henrissat B."/>
            <person name="Hansel C."/>
            <person name="Singer S."/>
            <person name="Hutchinson M.I."/>
            <person name="de Vries R.P."/>
            <person name="Natvig D.O."/>
            <person name="Powell A.J."/>
            <person name="Tsang A."/>
            <person name="Grigoriev I.V."/>
        </authorList>
    </citation>
    <scope>NUCLEOTIDE SEQUENCE [LARGE SCALE GENOMIC DNA]</scope>
    <source>
        <strain evidence="2 3">CBS 494.80</strain>
    </source>
</reference>
<name>A0ABR4BX43_9HELO</name>
<gene>
    <name evidence="2" type="ORF">VTL71DRAFT_6496</name>
</gene>
<feature type="signal peptide" evidence="1">
    <location>
        <begin position="1"/>
        <end position="23"/>
    </location>
</feature>
<evidence type="ECO:0000313" key="2">
    <source>
        <dbReference type="EMBL" id="KAL2062230.1"/>
    </source>
</evidence>
<dbReference type="EMBL" id="JAZHXI010000017">
    <property type="protein sequence ID" value="KAL2062230.1"/>
    <property type="molecule type" value="Genomic_DNA"/>
</dbReference>
<dbReference type="Proteomes" id="UP001595075">
    <property type="component" value="Unassembled WGS sequence"/>
</dbReference>
<keyword evidence="3" id="KW-1185">Reference proteome</keyword>
<feature type="chain" id="PRO_5045202132" evidence="1">
    <location>
        <begin position="24"/>
        <end position="187"/>
    </location>
</feature>
<sequence length="187" mass="20459">MSLSLSLSLASVSVLVMASLSSSANTLVIGNEEIESQGFGTSARFSAPVRSCLPHARAHFPRNLFTTTSPSSSTLSSVLFQPPRTTHHFPQLQFSSFVTLTLLQETRAPLVNSVHSFQLVDTSSSPSHSQSRIINKYSSAANQPDLNLETRSIRSQVQVLFHFLEESKQKTIPPSSRTITDSRSPRT</sequence>
<protein>
    <submittedName>
        <fullName evidence="2">Uncharacterized protein</fullName>
    </submittedName>
</protein>
<evidence type="ECO:0000313" key="3">
    <source>
        <dbReference type="Proteomes" id="UP001595075"/>
    </source>
</evidence>
<evidence type="ECO:0000256" key="1">
    <source>
        <dbReference type="SAM" id="SignalP"/>
    </source>
</evidence>
<proteinExistence type="predicted"/>
<comment type="caution">
    <text evidence="2">The sequence shown here is derived from an EMBL/GenBank/DDBJ whole genome shotgun (WGS) entry which is preliminary data.</text>
</comment>